<dbReference type="PANTHER" id="PTHR37823">
    <property type="entry name" value="CYTOCHROME C-553-LIKE"/>
    <property type="match status" value="1"/>
</dbReference>
<keyword evidence="1" id="KW-0813">Transport</keyword>
<evidence type="ECO:0000256" key="2">
    <source>
        <dbReference type="ARBA" id="ARBA00022617"/>
    </source>
</evidence>
<gene>
    <name evidence="9" type="ORF">IQ266_15805</name>
</gene>
<feature type="domain" description="Cytochrome c" evidence="8">
    <location>
        <begin position="49"/>
        <end position="122"/>
    </location>
</feature>
<dbReference type="Gene3D" id="1.10.760.10">
    <property type="entry name" value="Cytochrome c-like domain"/>
    <property type="match status" value="1"/>
</dbReference>
<dbReference type="InterPro" id="IPR009056">
    <property type="entry name" value="Cyt_c-like_dom"/>
</dbReference>
<dbReference type="Pfam" id="PF13442">
    <property type="entry name" value="Cytochrome_CBB3"/>
    <property type="match status" value="1"/>
</dbReference>
<evidence type="ECO:0000256" key="7">
    <source>
        <dbReference type="SAM" id="Phobius"/>
    </source>
</evidence>
<keyword evidence="4" id="KW-0249">Electron transport</keyword>
<evidence type="ECO:0000313" key="10">
    <source>
        <dbReference type="Proteomes" id="UP000625316"/>
    </source>
</evidence>
<reference evidence="9" key="1">
    <citation type="submission" date="2020-10" db="EMBL/GenBank/DDBJ databases">
        <authorList>
            <person name="Castelo-Branco R."/>
            <person name="Eusebio N."/>
            <person name="Adriana R."/>
            <person name="Vieira A."/>
            <person name="Brugerolle De Fraissinette N."/>
            <person name="Rezende De Castro R."/>
            <person name="Schneider M.P."/>
            <person name="Vasconcelos V."/>
            <person name="Leao P.N."/>
        </authorList>
    </citation>
    <scope>NUCLEOTIDE SEQUENCE</scope>
    <source>
        <strain evidence="9">LEGE 11480</strain>
    </source>
</reference>
<comment type="caution">
    <text evidence="9">The sequence shown here is derived from an EMBL/GenBank/DDBJ whole genome shotgun (WGS) entry which is preliminary data.</text>
</comment>
<proteinExistence type="predicted"/>
<protein>
    <submittedName>
        <fullName evidence="9">Cytochrome c</fullName>
    </submittedName>
</protein>
<keyword evidence="7" id="KW-0812">Transmembrane</keyword>
<evidence type="ECO:0000259" key="8">
    <source>
        <dbReference type="PROSITE" id="PS51007"/>
    </source>
</evidence>
<keyword evidence="2 6" id="KW-0349">Heme</keyword>
<dbReference type="InterPro" id="IPR051811">
    <property type="entry name" value="Cytochrome_c550/c551-like"/>
</dbReference>
<keyword evidence="3 6" id="KW-0479">Metal-binding</keyword>
<organism evidence="9 10">
    <name type="scientific">Romeriopsis navalis LEGE 11480</name>
    <dbReference type="NCBI Taxonomy" id="2777977"/>
    <lineage>
        <taxon>Bacteria</taxon>
        <taxon>Bacillati</taxon>
        <taxon>Cyanobacteriota</taxon>
        <taxon>Cyanophyceae</taxon>
        <taxon>Leptolyngbyales</taxon>
        <taxon>Leptolyngbyaceae</taxon>
        <taxon>Romeriopsis</taxon>
        <taxon>Romeriopsis navalis</taxon>
    </lineage>
</organism>
<dbReference type="SUPFAM" id="SSF46626">
    <property type="entry name" value="Cytochrome c"/>
    <property type="match status" value="1"/>
</dbReference>
<dbReference type="PROSITE" id="PS51007">
    <property type="entry name" value="CYTC"/>
    <property type="match status" value="1"/>
</dbReference>
<evidence type="ECO:0000256" key="6">
    <source>
        <dbReference type="PROSITE-ProRule" id="PRU00433"/>
    </source>
</evidence>
<evidence type="ECO:0000256" key="1">
    <source>
        <dbReference type="ARBA" id="ARBA00022448"/>
    </source>
</evidence>
<name>A0A928VS60_9CYAN</name>
<keyword evidence="10" id="KW-1185">Reference proteome</keyword>
<keyword evidence="5 6" id="KW-0408">Iron</keyword>
<evidence type="ECO:0000313" key="9">
    <source>
        <dbReference type="EMBL" id="MBE9031199.1"/>
    </source>
</evidence>
<dbReference type="GO" id="GO:0009055">
    <property type="term" value="F:electron transfer activity"/>
    <property type="evidence" value="ECO:0007669"/>
    <property type="project" value="InterPro"/>
</dbReference>
<dbReference type="GO" id="GO:0020037">
    <property type="term" value="F:heme binding"/>
    <property type="evidence" value="ECO:0007669"/>
    <property type="project" value="InterPro"/>
</dbReference>
<dbReference type="AlphaFoldDB" id="A0A928VS60"/>
<sequence>MSRIVKKITHQLSIVILGMLLICAGGLMGMAKLPSEDAAYVREVLQLPGNAVQGEAIFQMNCAVCHGSQGNGNVGPSLRDVAAHKSRQGLIEQVISGKTPPMPQFQPDEQIMADLLSYLENL</sequence>
<evidence type="ECO:0000256" key="4">
    <source>
        <dbReference type="ARBA" id="ARBA00022982"/>
    </source>
</evidence>
<dbReference type="EMBL" id="JADEXQ010000055">
    <property type="protein sequence ID" value="MBE9031199.1"/>
    <property type="molecule type" value="Genomic_DNA"/>
</dbReference>
<dbReference type="Proteomes" id="UP000625316">
    <property type="component" value="Unassembled WGS sequence"/>
</dbReference>
<accession>A0A928VS60</accession>
<dbReference type="InterPro" id="IPR036909">
    <property type="entry name" value="Cyt_c-like_dom_sf"/>
</dbReference>
<evidence type="ECO:0000256" key="3">
    <source>
        <dbReference type="ARBA" id="ARBA00022723"/>
    </source>
</evidence>
<dbReference type="GO" id="GO:0046872">
    <property type="term" value="F:metal ion binding"/>
    <property type="evidence" value="ECO:0007669"/>
    <property type="project" value="UniProtKB-KW"/>
</dbReference>
<dbReference type="PANTHER" id="PTHR37823:SF1">
    <property type="entry name" value="CYTOCHROME C-553-LIKE"/>
    <property type="match status" value="1"/>
</dbReference>
<evidence type="ECO:0000256" key="5">
    <source>
        <dbReference type="ARBA" id="ARBA00023004"/>
    </source>
</evidence>
<feature type="transmembrane region" description="Helical" evidence="7">
    <location>
        <begin position="12"/>
        <end position="31"/>
    </location>
</feature>
<keyword evidence="7" id="KW-1133">Transmembrane helix</keyword>
<keyword evidence="7" id="KW-0472">Membrane</keyword>